<proteinExistence type="inferred from homology"/>
<comment type="catalytic activity">
    <reaction evidence="1 7">
        <text>(2R)-2-phosphoglycerate = (2R)-3-phosphoglycerate</text>
        <dbReference type="Rhea" id="RHEA:15901"/>
        <dbReference type="ChEBI" id="CHEBI:58272"/>
        <dbReference type="ChEBI" id="CHEBI:58289"/>
        <dbReference type="EC" id="5.4.2.12"/>
    </reaction>
</comment>
<dbReference type="Gene3D" id="3.40.720.10">
    <property type="entry name" value="Alkaline Phosphatase, subunit A"/>
    <property type="match status" value="2"/>
</dbReference>
<dbReference type="GO" id="GO:0046872">
    <property type="term" value="F:metal ion binding"/>
    <property type="evidence" value="ECO:0007669"/>
    <property type="project" value="InterPro"/>
</dbReference>
<dbReference type="Pfam" id="PF10143">
    <property type="entry name" value="PhosphMutase"/>
    <property type="match status" value="1"/>
</dbReference>
<feature type="domain" description="Metalloenzyme" evidence="8">
    <location>
        <begin position="4"/>
        <end position="392"/>
    </location>
</feature>
<dbReference type="GO" id="GO:0006096">
    <property type="term" value="P:glycolytic process"/>
    <property type="evidence" value="ECO:0007669"/>
    <property type="project" value="UniProtKB-UniRule"/>
</dbReference>
<dbReference type="Pfam" id="PF01676">
    <property type="entry name" value="Metalloenzyme"/>
    <property type="match status" value="1"/>
</dbReference>
<reference evidence="9" key="1">
    <citation type="submission" date="2020-06" db="EMBL/GenBank/DDBJ databases">
        <title>Unique genomic features of the anaerobic methanotrophic archaea.</title>
        <authorList>
            <person name="Chadwick G.L."/>
            <person name="Skennerton C.T."/>
            <person name="Laso-Perez R."/>
            <person name="Leu A.O."/>
            <person name="Speth D.R."/>
            <person name="Yu H."/>
            <person name="Morgan-Lang C."/>
            <person name="Hatzenpichler R."/>
            <person name="Goudeau D."/>
            <person name="Malmstrom R."/>
            <person name="Brazelton W.J."/>
            <person name="Woyke T."/>
            <person name="Hallam S.J."/>
            <person name="Tyson G.W."/>
            <person name="Wegener G."/>
            <person name="Boetius A."/>
            <person name="Orphan V."/>
        </authorList>
    </citation>
    <scope>NUCLEOTIDE SEQUENCE</scope>
</reference>
<name>A0A7G9Z3P8_9EURY</name>
<organism evidence="9">
    <name type="scientific">Candidatus Methanophaga sp. ANME-1 ERB7</name>
    <dbReference type="NCBI Taxonomy" id="2759913"/>
    <lineage>
        <taxon>Archaea</taxon>
        <taxon>Methanobacteriati</taxon>
        <taxon>Methanobacteriota</taxon>
        <taxon>Stenosarchaea group</taxon>
        <taxon>Methanomicrobia</taxon>
        <taxon>Candidatus Methanophagales</taxon>
        <taxon>Candidatus Methanophagaceae</taxon>
        <taxon>Candidatus Methanophaga</taxon>
    </lineage>
</organism>
<dbReference type="HAMAP" id="MF_01402_A">
    <property type="entry name" value="ApgM_A"/>
    <property type="match status" value="1"/>
</dbReference>
<dbReference type="SUPFAM" id="SSF53649">
    <property type="entry name" value="Alkaline phosphatase-like"/>
    <property type="match status" value="1"/>
</dbReference>
<protein>
    <recommendedName>
        <fullName evidence="7">2,3-bisphosphoglycerate-independent phosphoglycerate mutase</fullName>
        <shortName evidence="7">BPG-independent PGAM</shortName>
        <shortName evidence="7">Phosphoglyceromutase</shortName>
        <shortName evidence="7">aPGAM</shortName>
        <ecNumber evidence="7">5.4.2.12</ecNumber>
    </recommendedName>
</protein>
<evidence type="ECO:0000256" key="2">
    <source>
        <dbReference type="ARBA" id="ARBA00002315"/>
    </source>
</evidence>
<dbReference type="EC" id="5.4.2.12" evidence="7"/>
<evidence type="ECO:0000313" key="9">
    <source>
        <dbReference type="EMBL" id="QNO54882.1"/>
    </source>
</evidence>
<dbReference type="PANTHER" id="PTHR31209:SF0">
    <property type="entry name" value="METALLOENZYME DOMAIN-CONTAINING PROTEIN"/>
    <property type="match status" value="1"/>
</dbReference>
<dbReference type="InterPro" id="IPR023665">
    <property type="entry name" value="ApgAM_prokaryotes"/>
</dbReference>
<evidence type="ECO:0000256" key="7">
    <source>
        <dbReference type="HAMAP-Rule" id="MF_01402"/>
    </source>
</evidence>
<comment type="similarity">
    <text evidence="4 7">Belongs to the BPG-independent phosphoglycerate mutase family. A-PGAM subfamily.</text>
</comment>
<sequence length="404" mass="43849">MSTKALLLICDGLGDRPSIEGKTPLQAANTPYLDEISKEGINGLMDTISPGIVPGSDTAHLAILGYDPYKYYPGRGVLEALGADMELCRGDVAFRANFATVDDKMRIIDRRAGRKGSKDLAEALNGLEIDHTKIIFTNTTEHRCALILKGENLSKAVSDVDTHEAGSKVKKCVPLEEGEKELKTANIVNGFVRQSYDILNEHPVNEERRRRGELPANIILLRGAGSYEEVSAMKERFGFGAACIAGASLYKGVAKYLGMDVVPVEGATGIADTNLNNKAEAALHALEEYDFVFLHVKATDSMGHDGDFEGKKDMISRIDKELVARIRDVDAYITITADHSTPVSIKRHSGDPVPIVIKGEGVRKDGITKFDEISAASGGLGRIRGVDLMPILSDFMGFYKMFGT</sequence>
<dbReference type="InterPro" id="IPR004456">
    <property type="entry name" value="Pglycerate_mutase_ApgM"/>
</dbReference>
<evidence type="ECO:0000256" key="6">
    <source>
        <dbReference type="ARBA" id="ARBA00023235"/>
    </source>
</evidence>
<evidence type="ECO:0000256" key="5">
    <source>
        <dbReference type="ARBA" id="ARBA00023152"/>
    </source>
</evidence>
<evidence type="ECO:0000256" key="3">
    <source>
        <dbReference type="ARBA" id="ARBA00004798"/>
    </source>
</evidence>
<dbReference type="InterPro" id="IPR006124">
    <property type="entry name" value="Metalloenzyme"/>
</dbReference>
<gene>
    <name evidence="9" type="primary">apgM1</name>
    <name evidence="7" type="synonym">apgM</name>
    <name evidence="9" type="ORF">NLMONJAO_00003</name>
</gene>
<evidence type="ECO:0000256" key="4">
    <source>
        <dbReference type="ARBA" id="ARBA00005524"/>
    </source>
</evidence>
<evidence type="ECO:0000259" key="8">
    <source>
        <dbReference type="Pfam" id="PF01676"/>
    </source>
</evidence>
<dbReference type="InterPro" id="IPR017850">
    <property type="entry name" value="Alkaline_phosphatase_core_sf"/>
</dbReference>
<dbReference type="PIRSF" id="PIRSF006392">
    <property type="entry name" value="IPGAM_arch"/>
    <property type="match status" value="1"/>
</dbReference>
<dbReference type="GO" id="GO:0004619">
    <property type="term" value="F:phosphoglycerate mutase activity"/>
    <property type="evidence" value="ECO:0007669"/>
    <property type="project" value="UniProtKB-UniRule"/>
</dbReference>
<accession>A0A7G9Z3P8</accession>
<dbReference type="NCBIfam" id="NF003104">
    <property type="entry name" value="PRK04024.1"/>
    <property type="match status" value="1"/>
</dbReference>
<dbReference type="AlphaFoldDB" id="A0A7G9Z3P8"/>
<dbReference type="UniPathway" id="UPA00109">
    <property type="reaction ID" value="UER00186"/>
</dbReference>
<dbReference type="NCBIfam" id="TIGR00306">
    <property type="entry name" value="apgM"/>
    <property type="match status" value="1"/>
</dbReference>
<comment type="function">
    <text evidence="2 7">Catalyzes the interconversion of 2-phosphoglycerate and 3-phosphoglycerate.</text>
</comment>
<comment type="pathway">
    <text evidence="3 7">Carbohydrate degradation; glycolysis; pyruvate from D-glyceraldehyde 3-phosphate: step 3/5.</text>
</comment>
<keyword evidence="6 7" id="KW-0413">Isomerase</keyword>
<dbReference type="EMBL" id="MT631597">
    <property type="protein sequence ID" value="QNO54882.1"/>
    <property type="molecule type" value="Genomic_DNA"/>
</dbReference>
<dbReference type="CDD" id="cd16011">
    <property type="entry name" value="iPGM_like"/>
    <property type="match status" value="1"/>
</dbReference>
<dbReference type="PANTHER" id="PTHR31209">
    <property type="entry name" value="COFACTOR-INDEPENDENT PHOSPHOGLYCERATE MUTASE"/>
    <property type="match status" value="1"/>
</dbReference>
<keyword evidence="5 7" id="KW-0324">Glycolysis</keyword>
<evidence type="ECO:0000256" key="1">
    <source>
        <dbReference type="ARBA" id="ARBA00000370"/>
    </source>
</evidence>